<dbReference type="Proteomes" id="UP000266327">
    <property type="component" value="Unassembled WGS sequence"/>
</dbReference>
<name>A0A3A3GRD7_9BURK</name>
<keyword evidence="3" id="KW-1185">Reference proteome</keyword>
<dbReference type="EMBL" id="QYUQ01000002">
    <property type="protein sequence ID" value="RJG03520.1"/>
    <property type="molecule type" value="Genomic_DNA"/>
</dbReference>
<evidence type="ECO:0000256" key="1">
    <source>
        <dbReference type="SAM" id="Coils"/>
    </source>
</evidence>
<dbReference type="AlphaFoldDB" id="A0A3A3GRD7"/>
<organism evidence="2 3">
    <name type="scientific">Noviherbaspirillum sedimenti</name>
    <dbReference type="NCBI Taxonomy" id="2320865"/>
    <lineage>
        <taxon>Bacteria</taxon>
        <taxon>Pseudomonadati</taxon>
        <taxon>Pseudomonadota</taxon>
        <taxon>Betaproteobacteria</taxon>
        <taxon>Burkholderiales</taxon>
        <taxon>Oxalobacteraceae</taxon>
        <taxon>Noviherbaspirillum</taxon>
    </lineage>
</organism>
<protein>
    <submittedName>
        <fullName evidence="2">Uncharacterized protein</fullName>
    </submittedName>
</protein>
<evidence type="ECO:0000313" key="2">
    <source>
        <dbReference type="EMBL" id="RJG03520.1"/>
    </source>
</evidence>
<proteinExistence type="predicted"/>
<accession>A0A3A3GRD7</accession>
<gene>
    <name evidence="2" type="ORF">D3878_19555</name>
</gene>
<dbReference type="CDD" id="cd14686">
    <property type="entry name" value="bZIP"/>
    <property type="match status" value="1"/>
</dbReference>
<feature type="coiled-coil region" evidence="1">
    <location>
        <begin position="14"/>
        <end position="41"/>
    </location>
</feature>
<sequence>MTLLISSQLPAQTVEELQRRLTEKEKENQQLRQRIMTLEREITPSRIEQTRRGQVAIQQEEEESNRALERALVREGGLLLSPGTREVEANFAYSYREGDSSQFRRHSFGPALVFRAGLPWRSQIEASLPYVFERRRDGTVSTDSDGIGDFTIGLSHQLLNERASAPALIGAIQYMASTGKNTIFESTRPVAHGTGFDSIQGSLAALKRFDPLVIFGNYSFTHTFSENKGGMKVDLGNSHGLRFGTALATGPDTSLRAALSMTFFEKTRFGGVPIPGTDDALGILELGGSAVLNGSMALDILLGIGLTSNAPDFRVTAALPIRF</sequence>
<keyword evidence="1" id="KW-0175">Coiled coil</keyword>
<evidence type="ECO:0000313" key="3">
    <source>
        <dbReference type="Proteomes" id="UP000266327"/>
    </source>
</evidence>
<comment type="caution">
    <text evidence="2">The sequence shown here is derived from an EMBL/GenBank/DDBJ whole genome shotgun (WGS) entry which is preliminary data.</text>
</comment>
<reference evidence="3" key="1">
    <citation type="submission" date="2018-09" db="EMBL/GenBank/DDBJ databases">
        <authorList>
            <person name="Zhu H."/>
        </authorList>
    </citation>
    <scope>NUCLEOTIDE SEQUENCE [LARGE SCALE GENOMIC DNA]</scope>
    <source>
        <strain evidence="3">K1S02-23</strain>
    </source>
</reference>